<feature type="signal peptide" evidence="1">
    <location>
        <begin position="1"/>
        <end position="20"/>
    </location>
</feature>
<proteinExistence type="predicted"/>
<evidence type="ECO:0000313" key="3">
    <source>
        <dbReference type="Proteomes" id="UP001268089"/>
    </source>
</evidence>
<dbReference type="Proteomes" id="UP001268089">
    <property type="component" value="Unassembled WGS sequence"/>
</dbReference>
<dbReference type="EMBL" id="JAVDXO010000009">
    <property type="protein sequence ID" value="MDR7308094.1"/>
    <property type="molecule type" value="Genomic_DNA"/>
</dbReference>
<reference evidence="2 3" key="1">
    <citation type="submission" date="2023-07" db="EMBL/GenBank/DDBJ databases">
        <title>Sorghum-associated microbial communities from plants grown in Nebraska, USA.</title>
        <authorList>
            <person name="Schachtman D."/>
        </authorList>
    </citation>
    <scope>NUCLEOTIDE SEQUENCE [LARGE SCALE GENOMIC DNA]</scope>
    <source>
        <strain evidence="2 3">BE308</strain>
    </source>
</reference>
<organism evidence="2 3">
    <name type="scientific">Rhodoferax saidenbachensis</name>
    <dbReference type="NCBI Taxonomy" id="1484693"/>
    <lineage>
        <taxon>Bacteria</taxon>
        <taxon>Pseudomonadati</taxon>
        <taxon>Pseudomonadota</taxon>
        <taxon>Betaproteobacteria</taxon>
        <taxon>Burkholderiales</taxon>
        <taxon>Comamonadaceae</taxon>
        <taxon>Rhodoferax</taxon>
    </lineage>
</organism>
<sequence length="243" mass="26662">MKLRTVGLIGIVLASVLFSAACSKGGKDSPPAAVSQGVEEVRPKECMDGPELSAFGTRFAREDVWAKLPETKTLGETFGDYALQAVEVTEFGVIGSLGWHEGPNVCVQHRDGELWAQVLGAGDAKWEGPFIAVDAKGGFERAYFNRIFGKACYQTVEGEDWCFGDGSIQIGGRALKTAVLLDTSEMPEYGIPVTVEGEPAGFWMFVRVQEQWHVFKDEVVTQEGHVDIDPAQFPPWRVLRLKH</sequence>
<name>A0ABU1ZRB3_9BURK</name>
<comment type="caution">
    <text evidence="2">The sequence shown here is derived from an EMBL/GenBank/DDBJ whole genome shotgun (WGS) entry which is preliminary data.</text>
</comment>
<evidence type="ECO:0000256" key="1">
    <source>
        <dbReference type="SAM" id="SignalP"/>
    </source>
</evidence>
<evidence type="ECO:0008006" key="4">
    <source>
        <dbReference type="Google" id="ProtNLM"/>
    </source>
</evidence>
<keyword evidence="1" id="KW-0732">Signal</keyword>
<protein>
    <recommendedName>
        <fullName evidence="4">Lipoprotein</fullName>
    </recommendedName>
</protein>
<evidence type="ECO:0000313" key="2">
    <source>
        <dbReference type="EMBL" id="MDR7308094.1"/>
    </source>
</evidence>
<feature type="chain" id="PRO_5047454565" description="Lipoprotein" evidence="1">
    <location>
        <begin position="21"/>
        <end position="243"/>
    </location>
</feature>
<gene>
    <name evidence="2" type="ORF">J2X15_003403</name>
</gene>
<dbReference type="PROSITE" id="PS51257">
    <property type="entry name" value="PROKAR_LIPOPROTEIN"/>
    <property type="match status" value="1"/>
</dbReference>
<keyword evidence="3" id="KW-1185">Reference proteome</keyword>
<accession>A0ABU1ZRB3</accession>